<dbReference type="Pfam" id="PF00535">
    <property type="entry name" value="Glycos_transf_2"/>
    <property type="match status" value="1"/>
</dbReference>
<name>A0A6I6E9Z7_THETI</name>
<gene>
    <name evidence="5" type="ORF">E6P07_01365</name>
</gene>
<dbReference type="PANTHER" id="PTHR43179">
    <property type="entry name" value="RHAMNOSYLTRANSFERASE WBBL"/>
    <property type="match status" value="1"/>
</dbReference>
<dbReference type="KEGG" id="ttp:E6P07_01365"/>
<evidence type="ECO:0000256" key="2">
    <source>
        <dbReference type="ARBA" id="ARBA00022676"/>
    </source>
</evidence>
<comment type="similarity">
    <text evidence="1">Belongs to the glycosyltransferase 2 family.</text>
</comment>
<dbReference type="Proteomes" id="UP000426424">
    <property type="component" value="Chromosome"/>
</dbReference>
<dbReference type="InterPro" id="IPR029044">
    <property type="entry name" value="Nucleotide-diphossugar_trans"/>
</dbReference>
<dbReference type="EMBL" id="CP039268">
    <property type="protein sequence ID" value="QGU31759.1"/>
    <property type="molecule type" value="Genomic_DNA"/>
</dbReference>
<dbReference type="SUPFAM" id="SSF53448">
    <property type="entry name" value="Nucleotide-diphospho-sugar transferases"/>
    <property type="match status" value="1"/>
</dbReference>
<protein>
    <submittedName>
        <fullName evidence="5">Glycosyltransferase</fullName>
    </submittedName>
</protein>
<dbReference type="PANTHER" id="PTHR43179:SF12">
    <property type="entry name" value="GALACTOFURANOSYLTRANSFERASE GLFT2"/>
    <property type="match status" value="1"/>
</dbReference>
<accession>A0A6I6E9Z7</accession>
<dbReference type="InterPro" id="IPR001173">
    <property type="entry name" value="Glyco_trans_2-like"/>
</dbReference>
<evidence type="ECO:0000313" key="6">
    <source>
        <dbReference type="Proteomes" id="UP000426424"/>
    </source>
</evidence>
<proteinExistence type="inferred from homology"/>
<organism evidence="5 6">
    <name type="scientific">Thermochromatium tepidum ATCC 43061</name>
    <dbReference type="NCBI Taxonomy" id="316276"/>
    <lineage>
        <taxon>Bacteria</taxon>
        <taxon>Pseudomonadati</taxon>
        <taxon>Pseudomonadota</taxon>
        <taxon>Gammaproteobacteria</taxon>
        <taxon>Chromatiales</taxon>
        <taxon>Chromatiaceae</taxon>
        <taxon>Thermochromatium</taxon>
    </lineage>
</organism>
<keyword evidence="2" id="KW-0328">Glycosyltransferase</keyword>
<sequence>MDKPIVGLTLNYRDAERTSRCIASLLADGADGVLVWDNSEDDGVSARCLRQHWASESRVVVEVSERNLGFAAGVNRGIEAILARWPQAWVMLLNNDAVLLPGALNTLASALDSQPQAVIAYPRVDHDGQVIGTVYYQRWFALLRFDRPWPGSFPYPSGSALLIAPERIELPLFDEDFFMYGEDVMLGWRLGAARMVHVPNVLAWHEGSASSRNGSMFYELHVAAGHWQLAHKLARNPVDSVLLFACRGISLSTRALIRATRSRSPTPIRGLIHGFQSTISKRYLKP</sequence>
<dbReference type="OrthoDB" id="9771846at2"/>
<evidence type="ECO:0000259" key="4">
    <source>
        <dbReference type="Pfam" id="PF00535"/>
    </source>
</evidence>
<evidence type="ECO:0000313" key="5">
    <source>
        <dbReference type="EMBL" id="QGU31759.1"/>
    </source>
</evidence>
<keyword evidence="6" id="KW-1185">Reference proteome</keyword>
<evidence type="ECO:0000256" key="3">
    <source>
        <dbReference type="ARBA" id="ARBA00022679"/>
    </source>
</evidence>
<dbReference type="Gene3D" id="3.90.550.10">
    <property type="entry name" value="Spore Coat Polysaccharide Biosynthesis Protein SpsA, Chain A"/>
    <property type="match status" value="1"/>
</dbReference>
<dbReference type="RefSeq" id="WP_153973958.1">
    <property type="nucleotide sequence ID" value="NZ_CP039268.1"/>
</dbReference>
<evidence type="ECO:0000256" key="1">
    <source>
        <dbReference type="ARBA" id="ARBA00006739"/>
    </source>
</evidence>
<feature type="domain" description="Glycosyltransferase 2-like" evidence="4">
    <location>
        <begin position="12"/>
        <end position="138"/>
    </location>
</feature>
<keyword evidence="3 5" id="KW-0808">Transferase</keyword>
<reference evidence="5 6" key="1">
    <citation type="submission" date="2019-12" db="EMBL/GenBank/DDBJ databases">
        <title>The complete genome of the thermophilic, anoxygenic phototrophic gammaproteobacterium Thermochromatium tepidum.</title>
        <authorList>
            <person name="Sattley W.M."/>
            <person name="Swingley W.D."/>
            <person name="Burchell B.M."/>
            <person name="Gurbani S.A."/>
            <person name="Kujawa C.M."/>
            <person name="Nuccio D.A."/>
            <person name="Schladweiler J."/>
            <person name="Shaffer K.N."/>
            <person name="Stokes L.M."/>
            <person name="Touchman J.W."/>
            <person name="Blankenship R.E."/>
            <person name="Madigan M.T."/>
        </authorList>
    </citation>
    <scope>NUCLEOTIDE SEQUENCE [LARGE SCALE GENOMIC DNA]</scope>
    <source>
        <strain evidence="5 6">ATCC 43061</strain>
    </source>
</reference>
<dbReference type="AlphaFoldDB" id="A0A6I6E9Z7"/>
<dbReference type="GO" id="GO:0016757">
    <property type="term" value="F:glycosyltransferase activity"/>
    <property type="evidence" value="ECO:0007669"/>
    <property type="project" value="UniProtKB-KW"/>
</dbReference>